<sequence>MQNQYNHSSIPNNTQEVPITAHIFEGHLYLRENDKWIWRLFRFDGSSLTCLSSKKNKLPPHTLLDPPLVIDNRPMSFLTSSATTNSLTSPLLATTKNRSVSLSINDTPAIASYYQLPKWTIDMVQISTISILKPKDNNRKTFSFTAPSRPKSFSIRTYDGGCYIMKAHKQDDLERWIFVLAKMWKVSQAARQLYQPVSPTKSYSLNQQQQQQYHNATPTLSGLNKEDQLLNQQQLNNMPTATSLSNEKVLWIEEWIKSLAELASNDSVDYQSAYEVFVDDDAIQSVHSNNFNMNFFQDVNTVCTEETSKKYNHQSLKYHTSTRKHQVQLVRNHTAEELTTHTPPLIYNSFSSPLENLKNIKHHQQQRDQIVATDENVCLADVQKFLKKMDINEDTKRPLCNNTNWYRNSWAPDVSTFT</sequence>
<dbReference type="Proteomes" id="UP000603453">
    <property type="component" value="Unassembled WGS sequence"/>
</dbReference>
<organism evidence="2 3">
    <name type="scientific">Mucor saturninus</name>
    <dbReference type="NCBI Taxonomy" id="64648"/>
    <lineage>
        <taxon>Eukaryota</taxon>
        <taxon>Fungi</taxon>
        <taxon>Fungi incertae sedis</taxon>
        <taxon>Mucoromycota</taxon>
        <taxon>Mucoromycotina</taxon>
        <taxon>Mucoromycetes</taxon>
        <taxon>Mucorales</taxon>
        <taxon>Mucorineae</taxon>
        <taxon>Mucoraceae</taxon>
        <taxon>Mucor</taxon>
    </lineage>
</organism>
<protein>
    <recommendedName>
        <fullName evidence="1">PH domain-containing protein</fullName>
    </recommendedName>
</protein>
<dbReference type="OrthoDB" id="2412252at2759"/>
<dbReference type="AlphaFoldDB" id="A0A8H7V3N0"/>
<evidence type="ECO:0000313" key="2">
    <source>
        <dbReference type="EMBL" id="KAG2202148.1"/>
    </source>
</evidence>
<gene>
    <name evidence="2" type="ORF">INT47_008120</name>
</gene>
<dbReference type="InterPro" id="IPR001849">
    <property type="entry name" value="PH_domain"/>
</dbReference>
<reference evidence="2" key="1">
    <citation type="submission" date="2020-12" db="EMBL/GenBank/DDBJ databases">
        <title>Metabolic potential, ecology and presence of endohyphal bacteria is reflected in genomic diversity of Mucoromycotina.</title>
        <authorList>
            <person name="Muszewska A."/>
            <person name="Okrasinska A."/>
            <person name="Steczkiewicz K."/>
            <person name="Drgas O."/>
            <person name="Orlowska M."/>
            <person name="Perlinska-Lenart U."/>
            <person name="Aleksandrzak-Piekarczyk T."/>
            <person name="Szatraj K."/>
            <person name="Zielenkiewicz U."/>
            <person name="Pilsyk S."/>
            <person name="Malc E."/>
            <person name="Mieczkowski P."/>
            <person name="Kruszewska J.S."/>
            <person name="Biernat P."/>
            <person name="Pawlowska J."/>
        </authorList>
    </citation>
    <scope>NUCLEOTIDE SEQUENCE</scope>
    <source>
        <strain evidence="2">WA0000017839</strain>
    </source>
</reference>
<proteinExistence type="predicted"/>
<accession>A0A8H7V3N0</accession>
<evidence type="ECO:0000259" key="1">
    <source>
        <dbReference type="PROSITE" id="PS50003"/>
    </source>
</evidence>
<dbReference type="InterPro" id="IPR011993">
    <property type="entry name" value="PH-like_dom_sf"/>
</dbReference>
<name>A0A8H7V3N0_9FUNG</name>
<feature type="domain" description="PH" evidence="1">
    <location>
        <begin position="21"/>
        <end position="185"/>
    </location>
</feature>
<keyword evidence="3" id="KW-1185">Reference proteome</keyword>
<dbReference type="EMBL" id="JAEPRD010000064">
    <property type="protein sequence ID" value="KAG2202148.1"/>
    <property type="molecule type" value="Genomic_DNA"/>
</dbReference>
<evidence type="ECO:0000313" key="3">
    <source>
        <dbReference type="Proteomes" id="UP000603453"/>
    </source>
</evidence>
<dbReference type="Gene3D" id="2.30.29.30">
    <property type="entry name" value="Pleckstrin-homology domain (PH domain)/Phosphotyrosine-binding domain (PTB)"/>
    <property type="match status" value="1"/>
</dbReference>
<dbReference type="SUPFAM" id="SSF50729">
    <property type="entry name" value="PH domain-like"/>
    <property type="match status" value="1"/>
</dbReference>
<dbReference type="PROSITE" id="PS50003">
    <property type="entry name" value="PH_DOMAIN"/>
    <property type="match status" value="1"/>
</dbReference>
<comment type="caution">
    <text evidence="2">The sequence shown here is derived from an EMBL/GenBank/DDBJ whole genome shotgun (WGS) entry which is preliminary data.</text>
</comment>